<organism evidence="2 3">
    <name type="scientific">Rhizobium aquaticum</name>
    <dbReference type="NCBI Taxonomy" id="1549636"/>
    <lineage>
        <taxon>Bacteria</taxon>
        <taxon>Pseudomonadati</taxon>
        <taxon>Pseudomonadota</taxon>
        <taxon>Alphaproteobacteria</taxon>
        <taxon>Hyphomicrobiales</taxon>
        <taxon>Rhizobiaceae</taxon>
        <taxon>Rhizobium/Agrobacterium group</taxon>
        <taxon>Rhizobium</taxon>
    </lineage>
</organism>
<feature type="coiled-coil region" evidence="1">
    <location>
        <begin position="13"/>
        <end position="68"/>
    </location>
</feature>
<evidence type="ECO:0000313" key="2">
    <source>
        <dbReference type="EMBL" id="MET3612917.1"/>
    </source>
</evidence>
<name>A0ABV2IWP8_9HYPH</name>
<evidence type="ECO:0000313" key="3">
    <source>
        <dbReference type="Proteomes" id="UP001549047"/>
    </source>
</evidence>
<accession>A0ABV2IWP8</accession>
<sequence>MSEIRQELLQELLRRLHARNDEADRSIRDLRTDNIALRRLVAAQQVDISNLHELIHNLEERLSRTERRLDLREFSEAAQADYLTD</sequence>
<reference evidence="2 3" key="1">
    <citation type="submission" date="2024-06" db="EMBL/GenBank/DDBJ databases">
        <title>Genomic Encyclopedia of Type Strains, Phase IV (KMG-IV): sequencing the most valuable type-strain genomes for metagenomic binning, comparative biology and taxonomic classification.</title>
        <authorList>
            <person name="Goeker M."/>
        </authorList>
    </citation>
    <scope>NUCLEOTIDE SEQUENCE [LARGE SCALE GENOMIC DNA]</scope>
    <source>
        <strain evidence="2 3">DSM 29780</strain>
    </source>
</reference>
<keyword evidence="1" id="KW-0175">Coiled coil</keyword>
<keyword evidence="3" id="KW-1185">Reference proteome</keyword>
<protein>
    <submittedName>
        <fullName evidence="2">SMC interacting uncharacterized protein involved in chromosome segregation</fullName>
    </submittedName>
</protein>
<dbReference type="RefSeq" id="WP_354555441.1">
    <property type="nucleotide sequence ID" value="NZ_JBEPMB010000001.1"/>
</dbReference>
<dbReference type="Proteomes" id="UP001549047">
    <property type="component" value="Unassembled WGS sequence"/>
</dbReference>
<gene>
    <name evidence="2" type="ORF">ABID16_001222</name>
</gene>
<evidence type="ECO:0000256" key="1">
    <source>
        <dbReference type="SAM" id="Coils"/>
    </source>
</evidence>
<proteinExistence type="predicted"/>
<comment type="caution">
    <text evidence="2">The sequence shown here is derived from an EMBL/GenBank/DDBJ whole genome shotgun (WGS) entry which is preliminary data.</text>
</comment>
<dbReference type="EMBL" id="JBEPMB010000001">
    <property type="protein sequence ID" value="MET3612917.1"/>
    <property type="molecule type" value="Genomic_DNA"/>
</dbReference>